<sequence length="101" mass="11588">MPAPREGTSRPGGSKRKRKEFDQEPYVLRNAILDLKFRVHSVLEILNELPGIIKWSPFHIAAVNHLKAVEENRMAFMSFSSDDDKISYLENMIGVKIYEGL</sequence>
<proteinExistence type="predicted"/>
<reference evidence="2 3" key="1">
    <citation type="submission" date="2020-02" db="EMBL/GenBank/DDBJ databases">
        <authorList>
            <person name="Ma Q."/>
            <person name="Huang Y."/>
            <person name="Song X."/>
            <person name="Pei D."/>
        </authorList>
    </citation>
    <scope>NUCLEOTIDE SEQUENCE [LARGE SCALE GENOMIC DNA]</scope>
    <source>
        <strain evidence="2">Sxm20200214</strain>
        <tissue evidence="2">Leaf</tissue>
    </source>
</reference>
<protein>
    <submittedName>
        <fullName evidence="2">Uncharacterized protein</fullName>
    </submittedName>
</protein>
<organism evidence="2 3">
    <name type="scientific">Brassica carinata</name>
    <name type="common">Ethiopian mustard</name>
    <name type="synonym">Abyssinian cabbage</name>
    <dbReference type="NCBI Taxonomy" id="52824"/>
    <lineage>
        <taxon>Eukaryota</taxon>
        <taxon>Viridiplantae</taxon>
        <taxon>Streptophyta</taxon>
        <taxon>Embryophyta</taxon>
        <taxon>Tracheophyta</taxon>
        <taxon>Spermatophyta</taxon>
        <taxon>Magnoliopsida</taxon>
        <taxon>eudicotyledons</taxon>
        <taxon>Gunneridae</taxon>
        <taxon>Pentapetalae</taxon>
        <taxon>rosids</taxon>
        <taxon>malvids</taxon>
        <taxon>Brassicales</taxon>
        <taxon>Brassicaceae</taxon>
        <taxon>Brassiceae</taxon>
        <taxon>Brassica</taxon>
    </lineage>
</organism>
<dbReference type="AlphaFoldDB" id="A0A8X7R221"/>
<feature type="region of interest" description="Disordered" evidence="1">
    <location>
        <begin position="1"/>
        <end position="20"/>
    </location>
</feature>
<gene>
    <name evidence="2" type="ORF">Bca52824_059674</name>
</gene>
<keyword evidence="3" id="KW-1185">Reference proteome</keyword>
<name>A0A8X7R221_BRACI</name>
<comment type="caution">
    <text evidence="2">The sequence shown here is derived from an EMBL/GenBank/DDBJ whole genome shotgun (WGS) entry which is preliminary data.</text>
</comment>
<evidence type="ECO:0000256" key="1">
    <source>
        <dbReference type="SAM" id="MobiDB-lite"/>
    </source>
</evidence>
<dbReference type="EMBL" id="JAAMPC010000012">
    <property type="protein sequence ID" value="KAG2277119.1"/>
    <property type="molecule type" value="Genomic_DNA"/>
</dbReference>
<evidence type="ECO:0000313" key="3">
    <source>
        <dbReference type="Proteomes" id="UP000886595"/>
    </source>
</evidence>
<dbReference type="Proteomes" id="UP000886595">
    <property type="component" value="Unassembled WGS sequence"/>
</dbReference>
<accession>A0A8X7R221</accession>
<evidence type="ECO:0000313" key="2">
    <source>
        <dbReference type="EMBL" id="KAG2277119.1"/>
    </source>
</evidence>